<keyword evidence="2" id="KW-1185">Reference proteome</keyword>
<gene>
    <name evidence="1" type="ORF">GCM10007414_12320</name>
</gene>
<name>A0ABQ1I047_9ALTE</name>
<protein>
    <recommendedName>
        <fullName evidence="3">Ribosome recycling factor</fullName>
    </recommendedName>
</protein>
<dbReference type="EMBL" id="BMDY01000006">
    <property type="protein sequence ID" value="GGB00694.1"/>
    <property type="molecule type" value="Genomic_DNA"/>
</dbReference>
<comment type="caution">
    <text evidence="1">The sequence shown here is derived from an EMBL/GenBank/DDBJ whole genome shotgun (WGS) entry which is preliminary data.</text>
</comment>
<dbReference type="Proteomes" id="UP000651977">
    <property type="component" value="Unassembled WGS sequence"/>
</dbReference>
<organism evidence="1 2">
    <name type="scientific">Agarivorans gilvus</name>
    <dbReference type="NCBI Taxonomy" id="680279"/>
    <lineage>
        <taxon>Bacteria</taxon>
        <taxon>Pseudomonadati</taxon>
        <taxon>Pseudomonadota</taxon>
        <taxon>Gammaproteobacteria</taxon>
        <taxon>Alteromonadales</taxon>
        <taxon>Alteromonadaceae</taxon>
        <taxon>Agarivorans</taxon>
    </lineage>
</organism>
<accession>A0ABQ1I047</accession>
<dbReference type="Pfam" id="PF12614">
    <property type="entry name" value="RRF_GI"/>
    <property type="match status" value="1"/>
</dbReference>
<dbReference type="RefSeq" id="WP_055734793.1">
    <property type="nucleotide sequence ID" value="NZ_BMDY01000006.1"/>
</dbReference>
<evidence type="ECO:0008006" key="3">
    <source>
        <dbReference type="Google" id="ProtNLM"/>
    </source>
</evidence>
<sequence>MTNTTFSVSLPSLIHRIGREQVRHVQQQAEQHNCQLKRIRRSRNWQLLGQLEAVIELLEQLKMPTQHQLSYLVNKLSDAVQCEQDKRQPKQQRLRALIQQQPNITVAKLAELANCSLSEARAARFVEQEL</sequence>
<evidence type="ECO:0000313" key="1">
    <source>
        <dbReference type="EMBL" id="GGB00694.1"/>
    </source>
</evidence>
<evidence type="ECO:0000313" key="2">
    <source>
        <dbReference type="Proteomes" id="UP000651977"/>
    </source>
</evidence>
<reference evidence="2" key="1">
    <citation type="journal article" date="2019" name="Int. J. Syst. Evol. Microbiol.">
        <title>The Global Catalogue of Microorganisms (GCM) 10K type strain sequencing project: providing services to taxonomists for standard genome sequencing and annotation.</title>
        <authorList>
            <consortium name="The Broad Institute Genomics Platform"/>
            <consortium name="The Broad Institute Genome Sequencing Center for Infectious Disease"/>
            <person name="Wu L."/>
            <person name="Ma J."/>
        </authorList>
    </citation>
    <scope>NUCLEOTIDE SEQUENCE [LARGE SCALE GENOMIC DNA]</scope>
    <source>
        <strain evidence="2">CGMCC 1.10131</strain>
    </source>
</reference>
<proteinExistence type="predicted"/>
<dbReference type="InterPro" id="IPR022253">
    <property type="entry name" value="Ribosome_recyc_fac_bac"/>
</dbReference>